<dbReference type="GeneID" id="8622098"/>
<feature type="domain" description="Follistatin-like" evidence="2">
    <location>
        <begin position="138"/>
        <end position="160"/>
    </location>
</feature>
<evidence type="ECO:0000259" key="2">
    <source>
        <dbReference type="SMART" id="SM00274"/>
    </source>
</evidence>
<dbReference type="STRING" id="44689.Q54WM8"/>
<gene>
    <name evidence="3" type="ORF">DDB_G0279541</name>
</gene>
<feature type="domain" description="Follistatin-like" evidence="2">
    <location>
        <begin position="108"/>
        <end position="130"/>
    </location>
</feature>
<feature type="domain" description="Follistatin-like" evidence="2">
    <location>
        <begin position="52"/>
        <end position="74"/>
    </location>
</feature>
<dbReference type="GO" id="GO:0030435">
    <property type="term" value="P:sporulation resulting in formation of a cellular spore"/>
    <property type="evidence" value="ECO:0007669"/>
    <property type="project" value="UniProtKB-ARBA"/>
</dbReference>
<dbReference type="HOGENOM" id="CLU_1263551_0_0_1"/>
<proteinExistence type="predicted"/>
<keyword evidence="1" id="KW-0732">Signal</keyword>
<comment type="caution">
    <text evidence="3">The sequence shown here is derived from an EMBL/GenBank/DDBJ whole genome shotgun (WGS) entry which is preliminary data.</text>
</comment>
<accession>Q54WM8</accession>
<dbReference type="VEuPathDB" id="AmoebaDB:DDB_G0279541"/>
<dbReference type="InterPro" id="IPR003645">
    <property type="entry name" value="Fol_N"/>
</dbReference>
<feature type="chain" id="PRO_5004250286" description="Follistatin-like domain-containing protein" evidence="1">
    <location>
        <begin position="20"/>
        <end position="219"/>
    </location>
</feature>
<dbReference type="KEGG" id="ddi:DDB_G0279541"/>
<reference evidence="3 4" key="1">
    <citation type="journal article" date="2005" name="Nature">
        <title>The genome of the social amoeba Dictyostelium discoideum.</title>
        <authorList>
            <consortium name="The Dictyostelium discoideum Sequencing Consortium"/>
            <person name="Eichinger L."/>
            <person name="Pachebat J.A."/>
            <person name="Glockner G."/>
            <person name="Rajandream M.A."/>
            <person name="Sucgang R."/>
            <person name="Berriman M."/>
            <person name="Song J."/>
            <person name="Olsen R."/>
            <person name="Szafranski K."/>
            <person name="Xu Q."/>
            <person name="Tunggal B."/>
            <person name="Kummerfeld S."/>
            <person name="Madera M."/>
            <person name="Konfortov B.A."/>
            <person name="Rivero F."/>
            <person name="Bankier A.T."/>
            <person name="Lehmann R."/>
            <person name="Hamlin N."/>
            <person name="Davies R."/>
            <person name="Gaudet P."/>
            <person name="Fey P."/>
            <person name="Pilcher K."/>
            <person name="Chen G."/>
            <person name="Saunders D."/>
            <person name="Sodergren E."/>
            <person name="Davis P."/>
            <person name="Kerhornou A."/>
            <person name="Nie X."/>
            <person name="Hall N."/>
            <person name="Anjard C."/>
            <person name="Hemphill L."/>
            <person name="Bason N."/>
            <person name="Farbrother P."/>
            <person name="Desany B."/>
            <person name="Just E."/>
            <person name="Morio T."/>
            <person name="Rost R."/>
            <person name="Churcher C."/>
            <person name="Cooper J."/>
            <person name="Haydock S."/>
            <person name="van Driessche N."/>
            <person name="Cronin A."/>
            <person name="Goodhead I."/>
            <person name="Muzny D."/>
            <person name="Mourier T."/>
            <person name="Pain A."/>
            <person name="Lu M."/>
            <person name="Harper D."/>
            <person name="Lindsay R."/>
            <person name="Hauser H."/>
            <person name="James K."/>
            <person name="Quiles M."/>
            <person name="Madan Babu M."/>
            <person name="Saito T."/>
            <person name="Buchrieser C."/>
            <person name="Wardroper A."/>
            <person name="Felder M."/>
            <person name="Thangavelu M."/>
            <person name="Johnson D."/>
            <person name="Knights A."/>
            <person name="Loulseged H."/>
            <person name="Mungall K."/>
            <person name="Oliver K."/>
            <person name="Price C."/>
            <person name="Quail M.A."/>
            <person name="Urushihara H."/>
            <person name="Hernandez J."/>
            <person name="Rabbinowitsch E."/>
            <person name="Steffen D."/>
            <person name="Sanders M."/>
            <person name="Ma J."/>
            <person name="Kohara Y."/>
            <person name="Sharp S."/>
            <person name="Simmonds M."/>
            <person name="Spiegler S."/>
            <person name="Tivey A."/>
            <person name="Sugano S."/>
            <person name="White B."/>
            <person name="Walker D."/>
            <person name="Woodward J."/>
            <person name="Winckler T."/>
            <person name="Tanaka Y."/>
            <person name="Shaulsky G."/>
            <person name="Schleicher M."/>
            <person name="Weinstock G."/>
            <person name="Rosenthal A."/>
            <person name="Cox E.C."/>
            <person name="Chisholm R.L."/>
            <person name="Gibbs R."/>
            <person name="Loomis W.F."/>
            <person name="Platzer M."/>
            <person name="Kay R.R."/>
            <person name="Williams J."/>
            <person name="Dear P.H."/>
            <person name="Noegel A.A."/>
            <person name="Barrell B."/>
            <person name="Kuspa A."/>
        </authorList>
    </citation>
    <scope>NUCLEOTIDE SEQUENCE [LARGE SCALE GENOMIC DNA]</scope>
    <source>
        <strain evidence="3 4">AX4</strain>
    </source>
</reference>
<dbReference type="AlphaFoldDB" id="Q54WM8"/>
<dbReference type="dictyBase" id="DDB_G0279541"/>
<sequence>MIVNGILLVIMSLTFVANANEERWGLCIGFGCPEGNHCQVVGGYPVCVRDPTCVGHHCPKGFKCTMDYGEPHCIKSLHSQCELTACPSGYSCERLNSTVISCISEDSSCNTVWCPIGTYCFSSSGTPKCYSADEYPQLCRFTRCPVNHYCEMNGQNIDCIQGGIVPPTDTPIQCPTCQDLPCSAAGLICVTVPNNCRSTNCCQTRPMCIANPSTSTTTA</sequence>
<name>Q54WM8_DICDI</name>
<organism evidence="3 4">
    <name type="scientific">Dictyostelium discoideum</name>
    <name type="common">Social amoeba</name>
    <dbReference type="NCBI Taxonomy" id="44689"/>
    <lineage>
        <taxon>Eukaryota</taxon>
        <taxon>Amoebozoa</taxon>
        <taxon>Evosea</taxon>
        <taxon>Eumycetozoa</taxon>
        <taxon>Dictyostelia</taxon>
        <taxon>Dictyosteliales</taxon>
        <taxon>Dictyosteliaceae</taxon>
        <taxon>Dictyostelium</taxon>
    </lineage>
</organism>
<protein>
    <recommendedName>
        <fullName evidence="2">Follistatin-like domain-containing protein</fullName>
    </recommendedName>
</protein>
<evidence type="ECO:0000313" key="4">
    <source>
        <dbReference type="Proteomes" id="UP000002195"/>
    </source>
</evidence>
<dbReference type="PhylomeDB" id="Q54WM8"/>
<dbReference type="RefSeq" id="XP_641689.1">
    <property type="nucleotide sequence ID" value="XM_636597.1"/>
</dbReference>
<dbReference type="GO" id="GO:0031160">
    <property type="term" value="C:spore wall"/>
    <property type="evidence" value="ECO:0007669"/>
    <property type="project" value="UniProtKB-ARBA"/>
</dbReference>
<evidence type="ECO:0000256" key="1">
    <source>
        <dbReference type="SAM" id="SignalP"/>
    </source>
</evidence>
<dbReference type="EMBL" id="AAFI02000031">
    <property type="protein sequence ID" value="EAL67709.1"/>
    <property type="molecule type" value="Genomic_DNA"/>
</dbReference>
<keyword evidence="4" id="KW-1185">Reference proteome</keyword>
<evidence type="ECO:0000313" key="3">
    <source>
        <dbReference type="EMBL" id="EAL67709.1"/>
    </source>
</evidence>
<feature type="domain" description="Follistatin-like" evidence="2">
    <location>
        <begin position="26"/>
        <end position="48"/>
    </location>
</feature>
<dbReference type="PaxDb" id="44689-DDB0205835"/>
<feature type="signal peptide" evidence="1">
    <location>
        <begin position="1"/>
        <end position="19"/>
    </location>
</feature>
<dbReference type="SMART" id="SM00274">
    <property type="entry name" value="FOLN"/>
    <property type="match status" value="4"/>
</dbReference>
<dbReference type="Proteomes" id="UP000002195">
    <property type="component" value="Unassembled WGS sequence"/>
</dbReference>
<dbReference type="InParanoid" id="Q54WM8"/>